<dbReference type="Pfam" id="PF00672">
    <property type="entry name" value="HAMP"/>
    <property type="match status" value="1"/>
</dbReference>
<dbReference type="Gene3D" id="6.10.340.10">
    <property type="match status" value="1"/>
</dbReference>
<evidence type="ECO:0000256" key="9">
    <source>
        <dbReference type="ARBA" id="ARBA00022840"/>
    </source>
</evidence>
<keyword evidence="4" id="KW-1003">Cell membrane</keyword>
<dbReference type="InterPro" id="IPR004358">
    <property type="entry name" value="Sig_transdc_His_kin-like_C"/>
</dbReference>
<dbReference type="AlphaFoldDB" id="A0A944QS10"/>
<accession>A0A944QS10</accession>
<keyword evidence="8" id="KW-0418">Kinase</keyword>
<dbReference type="InterPro" id="IPR036890">
    <property type="entry name" value="HATPase_C_sf"/>
</dbReference>
<dbReference type="Proteomes" id="UP000770889">
    <property type="component" value="Unassembled WGS sequence"/>
</dbReference>
<dbReference type="SUPFAM" id="SSF158472">
    <property type="entry name" value="HAMP domain-like"/>
    <property type="match status" value="1"/>
</dbReference>
<dbReference type="Pfam" id="PF02518">
    <property type="entry name" value="HATPase_c"/>
    <property type="match status" value="1"/>
</dbReference>
<keyword evidence="10" id="KW-0472">Membrane</keyword>
<evidence type="ECO:0000259" key="12">
    <source>
        <dbReference type="PROSITE" id="PS50885"/>
    </source>
</evidence>
<evidence type="ECO:0000256" key="1">
    <source>
        <dbReference type="ARBA" id="ARBA00000085"/>
    </source>
</evidence>
<dbReference type="InterPro" id="IPR003660">
    <property type="entry name" value="HAMP_dom"/>
</dbReference>
<feature type="transmembrane region" description="Helical" evidence="10">
    <location>
        <begin position="6"/>
        <end position="31"/>
    </location>
</feature>
<evidence type="ECO:0000256" key="5">
    <source>
        <dbReference type="ARBA" id="ARBA00022553"/>
    </source>
</evidence>
<dbReference type="Gene3D" id="3.30.565.10">
    <property type="entry name" value="Histidine kinase-like ATPase, C-terminal domain"/>
    <property type="match status" value="1"/>
</dbReference>
<dbReference type="CDD" id="cd06225">
    <property type="entry name" value="HAMP"/>
    <property type="match status" value="1"/>
</dbReference>
<name>A0A944QS10_9GAMM</name>
<evidence type="ECO:0000256" key="7">
    <source>
        <dbReference type="ARBA" id="ARBA00022741"/>
    </source>
</evidence>
<dbReference type="GO" id="GO:0000155">
    <property type="term" value="F:phosphorelay sensor kinase activity"/>
    <property type="evidence" value="ECO:0007669"/>
    <property type="project" value="InterPro"/>
</dbReference>
<keyword evidence="6" id="KW-0808">Transferase</keyword>
<keyword evidence="5" id="KW-0597">Phosphoprotein</keyword>
<evidence type="ECO:0000313" key="13">
    <source>
        <dbReference type="EMBL" id="MBT2988353.1"/>
    </source>
</evidence>
<dbReference type="Pfam" id="PF00512">
    <property type="entry name" value="HisKA"/>
    <property type="match status" value="1"/>
</dbReference>
<dbReference type="GO" id="GO:0005524">
    <property type="term" value="F:ATP binding"/>
    <property type="evidence" value="ECO:0007669"/>
    <property type="project" value="UniProtKB-KW"/>
</dbReference>
<dbReference type="SMART" id="SM00304">
    <property type="entry name" value="HAMP"/>
    <property type="match status" value="1"/>
</dbReference>
<dbReference type="InterPro" id="IPR003661">
    <property type="entry name" value="HisK_dim/P_dom"/>
</dbReference>
<evidence type="ECO:0000256" key="8">
    <source>
        <dbReference type="ARBA" id="ARBA00022777"/>
    </source>
</evidence>
<dbReference type="InterPro" id="IPR036097">
    <property type="entry name" value="HisK_dim/P_sf"/>
</dbReference>
<dbReference type="CDD" id="cd00082">
    <property type="entry name" value="HisKA"/>
    <property type="match status" value="1"/>
</dbReference>
<proteinExistence type="predicted"/>
<keyword evidence="7" id="KW-0547">Nucleotide-binding</keyword>
<feature type="domain" description="HAMP" evidence="12">
    <location>
        <begin position="253"/>
        <end position="305"/>
    </location>
</feature>
<keyword evidence="10" id="KW-0812">Transmembrane</keyword>
<comment type="catalytic activity">
    <reaction evidence="1">
        <text>ATP + protein L-histidine = ADP + protein N-phospho-L-histidine.</text>
        <dbReference type="EC" id="2.7.13.3"/>
    </reaction>
</comment>
<dbReference type="PROSITE" id="PS50109">
    <property type="entry name" value="HIS_KIN"/>
    <property type="match status" value="1"/>
</dbReference>
<dbReference type="EMBL" id="JAHHGM010000004">
    <property type="protein sequence ID" value="MBT2988353.1"/>
    <property type="molecule type" value="Genomic_DNA"/>
</dbReference>
<comment type="caution">
    <text evidence="13">The sequence shown here is derived from an EMBL/GenBank/DDBJ whole genome shotgun (WGS) entry which is preliminary data.</text>
</comment>
<keyword evidence="9" id="KW-0067">ATP-binding</keyword>
<dbReference type="InterPro" id="IPR005467">
    <property type="entry name" value="His_kinase_dom"/>
</dbReference>
<evidence type="ECO:0000313" key="14">
    <source>
        <dbReference type="Proteomes" id="UP000770889"/>
    </source>
</evidence>
<feature type="domain" description="Histidine kinase" evidence="11">
    <location>
        <begin position="313"/>
        <end position="527"/>
    </location>
</feature>
<evidence type="ECO:0000256" key="2">
    <source>
        <dbReference type="ARBA" id="ARBA00004651"/>
    </source>
</evidence>
<evidence type="ECO:0000256" key="4">
    <source>
        <dbReference type="ARBA" id="ARBA00022475"/>
    </source>
</evidence>
<evidence type="ECO:0000259" key="11">
    <source>
        <dbReference type="PROSITE" id="PS50109"/>
    </source>
</evidence>
<comment type="subcellular location">
    <subcellularLocation>
        <location evidence="2">Cell membrane</location>
        <topology evidence="2">Multi-pass membrane protein</topology>
    </subcellularLocation>
</comment>
<gene>
    <name evidence="13" type="ORF">KME65_05270</name>
</gene>
<dbReference type="PANTHER" id="PTHR44936:SF10">
    <property type="entry name" value="SENSOR PROTEIN RSTB"/>
    <property type="match status" value="1"/>
</dbReference>
<evidence type="ECO:0000256" key="6">
    <source>
        <dbReference type="ARBA" id="ARBA00022679"/>
    </source>
</evidence>
<dbReference type="SMART" id="SM00387">
    <property type="entry name" value="HATPase_c"/>
    <property type="match status" value="1"/>
</dbReference>
<evidence type="ECO:0000256" key="3">
    <source>
        <dbReference type="ARBA" id="ARBA00012438"/>
    </source>
</evidence>
<sequence>MARLYITLYGVLFVTIAFFFVSLTWFPDLVLHGTVKRYYERAMLGAYELVENRLQGKPPSSWEGVIRDLEPHFHYGLGLYTLNQIDVSEKQKRIVQAGELIFQEEVEQTQFFRRVFDSDQYLMMVLGPNPEQEERDQVAGIVYLIESKFLTRERSDWPIVLQELDEIFDMPLSLFNIDDPVLPQDRLTDIEAGKTVILGLEEMNETYYKRLGDSDQVFRAGPFPVPPLIRYFNPILYFLLALLIAVAVYIWVRPVWRDLTRIDRGVREFGTGDLDTRLMVRRRSALKPLADAFNTMADRLQRLIHSHRELTGAVSHELRTPIARLRFRVDMLEEPLHEGDRERHIRAMRKDIQELEELVSESLSYSRLDRERPDLVLEPVNLNDWLNELLIDLEESLPTQRVVCECSTESVDRVVHLDSRLMGRAVKNLLRNAHRHATSKIVLRGDFREGEASIVVEDDGSGIPEQERERIFEPFARLDSARDRESGGVGLGLAIVNQIARWHGGRVWIETSVLGGARFILAWPEQASGTAKQ</sequence>
<keyword evidence="10" id="KW-1133">Transmembrane helix</keyword>
<dbReference type="Gene3D" id="1.10.287.130">
    <property type="match status" value="1"/>
</dbReference>
<dbReference type="PANTHER" id="PTHR44936">
    <property type="entry name" value="SENSOR PROTEIN CREC"/>
    <property type="match status" value="1"/>
</dbReference>
<dbReference type="InterPro" id="IPR050980">
    <property type="entry name" value="2C_sensor_his_kinase"/>
</dbReference>
<protein>
    <recommendedName>
        <fullName evidence="3">histidine kinase</fullName>
        <ecNumber evidence="3">2.7.13.3</ecNumber>
    </recommendedName>
</protein>
<reference evidence="13 14" key="1">
    <citation type="submission" date="2021-05" db="EMBL/GenBank/DDBJ databases">
        <title>Genetic and Functional Diversity in Clade A Lucinid endosymbionts from the Bahamas.</title>
        <authorList>
            <person name="Giani N.M."/>
            <person name="Engel A.S."/>
            <person name="Campbell B.J."/>
        </authorList>
    </citation>
    <scope>NUCLEOTIDE SEQUENCE [LARGE SCALE GENOMIC DNA]</scope>
    <source>
        <strain evidence="13">LUC16012Gg_MoonRockCtena</strain>
    </source>
</reference>
<dbReference type="SUPFAM" id="SSF47384">
    <property type="entry name" value="Homodimeric domain of signal transducing histidine kinase"/>
    <property type="match status" value="1"/>
</dbReference>
<dbReference type="EC" id="2.7.13.3" evidence="3"/>
<dbReference type="PRINTS" id="PR00344">
    <property type="entry name" value="BCTRLSENSOR"/>
</dbReference>
<organism evidence="13 14">
    <name type="scientific">Candidatus Thiodiazotropha taylori</name>
    <dbReference type="NCBI Taxonomy" id="2792791"/>
    <lineage>
        <taxon>Bacteria</taxon>
        <taxon>Pseudomonadati</taxon>
        <taxon>Pseudomonadota</taxon>
        <taxon>Gammaproteobacteria</taxon>
        <taxon>Chromatiales</taxon>
        <taxon>Sedimenticolaceae</taxon>
        <taxon>Candidatus Thiodiazotropha</taxon>
    </lineage>
</organism>
<dbReference type="SUPFAM" id="SSF55874">
    <property type="entry name" value="ATPase domain of HSP90 chaperone/DNA topoisomerase II/histidine kinase"/>
    <property type="match status" value="1"/>
</dbReference>
<dbReference type="GO" id="GO:0005886">
    <property type="term" value="C:plasma membrane"/>
    <property type="evidence" value="ECO:0007669"/>
    <property type="project" value="UniProtKB-SubCell"/>
</dbReference>
<evidence type="ECO:0000256" key="10">
    <source>
        <dbReference type="SAM" id="Phobius"/>
    </source>
</evidence>
<dbReference type="PROSITE" id="PS50885">
    <property type="entry name" value="HAMP"/>
    <property type="match status" value="1"/>
</dbReference>
<feature type="transmembrane region" description="Helical" evidence="10">
    <location>
        <begin position="235"/>
        <end position="252"/>
    </location>
</feature>
<dbReference type="InterPro" id="IPR003594">
    <property type="entry name" value="HATPase_dom"/>
</dbReference>
<dbReference type="SMART" id="SM00388">
    <property type="entry name" value="HisKA"/>
    <property type="match status" value="1"/>
</dbReference>